<sequence>MKYSALLTKQLFFLQHRYVVSFIVVWLLMFLVAADIVKAQGDLMIYPKRVVFDGSKRAQDLGLANTGKDTATYLISFIQIKMNEDGTFENIERPDSGQNFASNYLRVFPRTITIAPKESQAVKLQVINSGNLPPGEYRSHIYFRSVPLPVAAGEKETITDTTSVSVKLVPVFGITIPVIIRIGEDSTTATISDVGIDFIDPVKPQAVMFLNRKGNMSVYGDLTIDYISATGQKTRAAAIKGVAVYTPLNRRKVRIDLAPSAKIDYHQGRLEVNYESSGGKSPGAIAKQELVLK</sequence>
<keyword evidence="2" id="KW-1185">Reference proteome</keyword>
<dbReference type="InterPro" id="IPR013783">
    <property type="entry name" value="Ig-like_fold"/>
</dbReference>
<accession>A0A327W1A4</accession>
<name>A0A327W1A4_9BACT</name>
<reference evidence="1 2" key="1">
    <citation type="submission" date="2018-06" db="EMBL/GenBank/DDBJ databases">
        <title>Genomic Encyclopedia of Archaeal and Bacterial Type Strains, Phase II (KMG-II): from individual species to whole genera.</title>
        <authorList>
            <person name="Goeker M."/>
        </authorList>
    </citation>
    <scope>NUCLEOTIDE SEQUENCE [LARGE SCALE GENOMIC DNA]</scope>
    <source>
        <strain evidence="1 2">DSM 29821</strain>
    </source>
</reference>
<gene>
    <name evidence="1" type="ORF">CLV59_104250</name>
</gene>
<organism evidence="1 2">
    <name type="scientific">Chitinophaga dinghuensis</name>
    <dbReference type="NCBI Taxonomy" id="1539050"/>
    <lineage>
        <taxon>Bacteria</taxon>
        <taxon>Pseudomonadati</taxon>
        <taxon>Bacteroidota</taxon>
        <taxon>Chitinophagia</taxon>
        <taxon>Chitinophagales</taxon>
        <taxon>Chitinophagaceae</taxon>
        <taxon>Chitinophaga</taxon>
    </lineage>
</organism>
<dbReference type="Proteomes" id="UP000249819">
    <property type="component" value="Unassembled WGS sequence"/>
</dbReference>
<dbReference type="InterPro" id="IPR008962">
    <property type="entry name" value="PapD-like_sf"/>
</dbReference>
<dbReference type="EMBL" id="QLMA01000004">
    <property type="protein sequence ID" value="RAJ82025.1"/>
    <property type="molecule type" value="Genomic_DNA"/>
</dbReference>
<evidence type="ECO:0000313" key="2">
    <source>
        <dbReference type="Proteomes" id="UP000249819"/>
    </source>
</evidence>
<dbReference type="SUPFAM" id="SSF49354">
    <property type="entry name" value="PapD-like"/>
    <property type="match status" value="1"/>
</dbReference>
<protein>
    <recommendedName>
        <fullName evidence="3">Molecular chaperone</fullName>
    </recommendedName>
</protein>
<comment type="caution">
    <text evidence="1">The sequence shown here is derived from an EMBL/GenBank/DDBJ whole genome shotgun (WGS) entry which is preliminary data.</text>
</comment>
<evidence type="ECO:0008006" key="3">
    <source>
        <dbReference type="Google" id="ProtNLM"/>
    </source>
</evidence>
<dbReference type="AlphaFoldDB" id="A0A327W1A4"/>
<dbReference type="Gene3D" id="2.60.40.10">
    <property type="entry name" value="Immunoglobulins"/>
    <property type="match status" value="1"/>
</dbReference>
<evidence type="ECO:0000313" key="1">
    <source>
        <dbReference type="EMBL" id="RAJ82025.1"/>
    </source>
</evidence>
<proteinExistence type="predicted"/>